<dbReference type="PANTHER" id="PTHR47508">
    <property type="entry name" value="SAM DOMAIN-CONTAINING PROTEIN-RELATED"/>
    <property type="match status" value="1"/>
</dbReference>
<reference evidence="2 3" key="1">
    <citation type="journal article" date="2018" name="Sci. Rep.">
        <title>Genomic signatures of local adaptation to the degree of environmental predictability in rotifers.</title>
        <authorList>
            <person name="Franch-Gras L."/>
            <person name="Hahn C."/>
            <person name="Garcia-Roger E.M."/>
            <person name="Carmona M.J."/>
            <person name="Serra M."/>
            <person name="Gomez A."/>
        </authorList>
    </citation>
    <scope>NUCLEOTIDE SEQUENCE [LARGE SCALE GENOMIC DNA]</scope>
    <source>
        <strain evidence="2">HYR1</strain>
    </source>
</reference>
<dbReference type="InterPro" id="IPR035897">
    <property type="entry name" value="Toll_tir_struct_dom_sf"/>
</dbReference>
<proteinExistence type="predicted"/>
<evidence type="ECO:0000313" key="2">
    <source>
        <dbReference type="EMBL" id="RNA31381.1"/>
    </source>
</evidence>
<accession>A0A3M7S6I0</accession>
<dbReference type="GO" id="GO:0016301">
    <property type="term" value="F:kinase activity"/>
    <property type="evidence" value="ECO:0007669"/>
    <property type="project" value="UniProtKB-KW"/>
</dbReference>
<evidence type="ECO:0000259" key="1">
    <source>
        <dbReference type="PROSITE" id="PS50104"/>
    </source>
</evidence>
<dbReference type="PANTHER" id="PTHR47508:SF1">
    <property type="entry name" value="NON-SPECIFIC SERINE_THREONINE PROTEIN KINASE"/>
    <property type="match status" value="1"/>
</dbReference>
<evidence type="ECO:0000313" key="3">
    <source>
        <dbReference type="Proteomes" id="UP000276133"/>
    </source>
</evidence>
<dbReference type="STRING" id="10195.A0A3M7S6I0"/>
<organism evidence="2 3">
    <name type="scientific">Brachionus plicatilis</name>
    <name type="common">Marine rotifer</name>
    <name type="synonym">Brachionus muelleri</name>
    <dbReference type="NCBI Taxonomy" id="10195"/>
    <lineage>
        <taxon>Eukaryota</taxon>
        <taxon>Metazoa</taxon>
        <taxon>Spiralia</taxon>
        <taxon>Gnathifera</taxon>
        <taxon>Rotifera</taxon>
        <taxon>Eurotatoria</taxon>
        <taxon>Monogononta</taxon>
        <taxon>Pseudotrocha</taxon>
        <taxon>Ploima</taxon>
        <taxon>Brachionidae</taxon>
        <taxon>Brachionus</taxon>
    </lineage>
</organism>
<dbReference type="InterPro" id="IPR000157">
    <property type="entry name" value="TIR_dom"/>
</dbReference>
<protein>
    <submittedName>
        <fullName evidence="2">Tyrosine-kinase PR2</fullName>
    </submittedName>
</protein>
<keyword evidence="2" id="KW-0418">Kinase</keyword>
<name>A0A3M7S6I0_BRAPC</name>
<dbReference type="Gene3D" id="3.40.50.10140">
    <property type="entry name" value="Toll/interleukin-1 receptor homology (TIR) domain"/>
    <property type="match status" value="1"/>
</dbReference>
<gene>
    <name evidence="2" type="ORF">BpHYR1_017752</name>
</gene>
<keyword evidence="3" id="KW-1185">Reference proteome</keyword>
<dbReference type="Pfam" id="PF13676">
    <property type="entry name" value="TIR_2"/>
    <property type="match status" value="1"/>
</dbReference>
<dbReference type="Proteomes" id="UP000276133">
    <property type="component" value="Unassembled WGS sequence"/>
</dbReference>
<keyword evidence="2" id="KW-0808">Transferase</keyword>
<comment type="caution">
    <text evidence="2">The sequence shown here is derived from an EMBL/GenBank/DDBJ whole genome shotgun (WGS) entry which is preliminary data.</text>
</comment>
<dbReference type="GO" id="GO:0007165">
    <property type="term" value="P:signal transduction"/>
    <property type="evidence" value="ECO:0007669"/>
    <property type="project" value="InterPro"/>
</dbReference>
<dbReference type="OrthoDB" id="2148946at2759"/>
<dbReference type="PROSITE" id="PS50104">
    <property type="entry name" value="TIR"/>
    <property type="match status" value="1"/>
</dbReference>
<feature type="domain" description="TIR" evidence="1">
    <location>
        <begin position="7"/>
        <end position="145"/>
    </location>
</feature>
<dbReference type="SUPFAM" id="SSF52200">
    <property type="entry name" value="Toll/Interleukin receptor TIR domain"/>
    <property type="match status" value="1"/>
</dbReference>
<dbReference type="AlphaFoldDB" id="A0A3M7S6I0"/>
<dbReference type="EMBL" id="REGN01001950">
    <property type="protein sequence ID" value="RNA31381.1"/>
    <property type="molecule type" value="Genomic_DNA"/>
</dbReference>
<sequence>MNQEEFLKLKIFVSYQWKSQQNVKKIYSALNNFEHVDVFMDIYGIRAGMNLYSSLASNIQKADVILACVSRDYVKSKNCEREIIYADAFNKPIIPLYIEKIPIPELGSIGFVLVRERFCSFYRNPNVFENFAQTEQFADLMQGIYSIVENKKYSITIPFVKKLNIESIDETNVLQAVINFRNDEPIEEINLNASNSIEKNIPAAAQQKKHSQAAEIDIKQEFNFLKVHPVIKELKFLVQPNILLNSIGDRSYSEKRSNSRRGGEVYYPPNGWIRYGLKVSLAFKNLNWLAKDGNTNEWAVVYNGFKNSPLKSELFQKLMDPMTNKFGPHLKNSNNLEYAKAKDTNTRSDSYQSPCGIGIICSAKPDIAEKKTATFVLNGTKYKMLLQCRGDPVKMRIPQTNHEARIFNSSEHVRPYAILIKQI</sequence>